<keyword evidence="6" id="KW-1185">Reference proteome</keyword>
<dbReference type="GO" id="GO:0032259">
    <property type="term" value="P:methylation"/>
    <property type="evidence" value="ECO:0007669"/>
    <property type="project" value="UniProtKB-KW"/>
</dbReference>
<dbReference type="Pfam" id="PF00588">
    <property type="entry name" value="SpoU_methylase"/>
    <property type="match status" value="1"/>
</dbReference>
<name>A0A3M2JFA4_9CELL</name>
<dbReference type="Pfam" id="PF08032">
    <property type="entry name" value="SpoU_sub_bind"/>
    <property type="match status" value="1"/>
</dbReference>
<dbReference type="GO" id="GO:0005737">
    <property type="term" value="C:cytoplasm"/>
    <property type="evidence" value="ECO:0007669"/>
    <property type="project" value="UniProtKB-ARBA"/>
</dbReference>
<dbReference type="InterPro" id="IPR051259">
    <property type="entry name" value="rRNA_Methyltransferase"/>
</dbReference>
<dbReference type="CDD" id="cd18095">
    <property type="entry name" value="SpoU-like_rRNA-MTase"/>
    <property type="match status" value="1"/>
</dbReference>
<dbReference type="PANTHER" id="PTHR43191:SF2">
    <property type="entry name" value="RRNA METHYLTRANSFERASE 3, MITOCHONDRIAL"/>
    <property type="match status" value="1"/>
</dbReference>
<protein>
    <submittedName>
        <fullName evidence="5">RNA methyltransferase</fullName>
    </submittedName>
</protein>
<keyword evidence="3 5" id="KW-0808">Transferase</keyword>
<dbReference type="Proteomes" id="UP000269289">
    <property type="component" value="Unassembled WGS sequence"/>
</dbReference>
<dbReference type="GO" id="GO:0003723">
    <property type="term" value="F:RNA binding"/>
    <property type="evidence" value="ECO:0007669"/>
    <property type="project" value="InterPro"/>
</dbReference>
<dbReference type="EMBL" id="RFFI01000065">
    <property type="protein sequence ID" value="RMI08978.1"/>
    <property type="molecule type" value="Genomic_DNA"/>
</dbReference>
<dbReference type="PANTHER" id="PTHR43191">
    <property type="entry name" value="RRNA METHYLTRANSFERASE 3"/>
    <property type="match status" value="1"/>
</dbReference>
<feature type="domain" description="RNA 2-O ribose methyltransferase substrate binding" evidence="4">
    <location>
        <begin position="46"/>
        <end position="119"/>
    </location>
</feature>
<organism evidence="5 6">
    <name type="scientific">Cellulomonas triticagri</name>
    <dbReference type="NCBI Taxonomy" id="2483352"/>
    <lineage>
        <taxon>Bacteria</taxon>
        <taxon>Bacillati</taxon>
        <taxon>Actinomycetota</taxon>
        <taxon>Actinomycetes</taxon>
        <taxon>Micrococcales</taxon>
        <taxon>Cellulomonadaceae</taxon>
        <taxon>Cellulomonas</taxon>
    </lineage>
</organism>
<proteinExistence type="inferred from homology"/>
<comment type="caution">
    <text evidence="5">The sequence shown here is derived from an EMBL/GenBank/DDBJ whole genome shotgun (WGS) entry which is preliminary data.</text>
</comment>
<dbReference type="Gene3D" id="3.30.1330.30">
    <property type="match status" value="1"/>
</dbReference>
<accession>A0A3M2JFA4</accession>
<comment type="similarity">
    <text evidence="1">Belongs to the class IV-like SAM-binding methyltransferase superfamily. RNA methyltransferase TrmH family.</text>
</comment>
<dbReference type="InterPro" id="IPR001537">
    <property type="entry name" value="SpoU_MeTrfase"/>
</dbReference>
<dbReference type="GO" id="GO:0008173">
    <property type="term" value="F:RNA methyltransferase activity"/>
    <property type="evidence" value="ECO:0007669"/>
    <property type="project" value="InterPro"/>
</dbReference>
<reference evidence="5 6" key="1">
    <citation type="submission" date="2018-10" db="EMBL/GenBank/DDBJ databases">
        <title>Isolation, diversity and antifungal activity of actinobacteria from wheat.</title>
        <authorList>
            <person name="Han C."/>
        </authorList>
    </citation>
    <scope>NUCLEOTIDE SEQUENCE [LARGE SCALE GENOMIC DNA]</scope>
    <source>
        <strain evidence="5 6">NEAU-YY56</strain>
    </source>
</reference>
<evidence type="ECO:0000313" key="5">
    <source>
        <dbReference type="EMBL" id="RMI08978.1"/>
    </source>
</evidence>
<evidence type="ECO:0000256" key="1">
    <source>
        <dbReference type="ARBA" id="ARBA00007228"/>
    </source>
</evidence>
<dbReference type="SUPFAM" id="SSF55315">
    <property type="entry name" value="L30e-like"/>
    <property type="match status" value="1"/>
</dbReference>
<dbReference type="InterPro" id="IPR029064">
    <property type="entry name" value="Ribosomal_eL30-like_sf"/>
</dbReference>
<dbReference type="InterPro" id="IPR029028">
    <property type="entry name" value="Alpha/beta_knot_MTases"/>
</dbReference>
<sequence>MGPVSRTPDGPPAHPRAVLTNPQADRVRAVRALSTRSGRRRAGRYLVEGPQAVREAVRWTPDVVRDVYLTPETADRYAEIVADAAAAGLHVHLGERAVLEAMSPDAQGVLAVADLPGAPGRGAGDEAPLGPLGPDALDAVLAARPRLVALLAQVRDPGNAGTVIRVADAAGADAVVVAGDSVETANPKVVRSTAGSLYHLPVVSGVSVADAVDALRAAGITVLAADGTGDVDLDDLQDAATGAPAEGPADLRAPTAWLFGNEAWGLPPEDRDRADAVVRVPLRGRAESLNLGTAAAVCLYASSRAHR</sequence>
<evidence type="ECO:0000259" key="4">
    <source>
        <dbReference type="SMART" id="SM00967"/>
    </source>
</evidence>
<dbReference type="InterPro" id="IPR013123">
    <property type="entry name" value="SpoU_subst-bd"/>
</dbReference>
<evidence type="ECO:0000256" key="3">
    <source>
        <dbReference type="ARBA" id="ARBA00022679"/>
    </source>
</evidence>
<dbReference type="SUPFAM" id="SSF75217">
    <property type="entry name" value="alpha/beta knot"/>
    <property type="match status" value="1"/>
</dbReference>
<dbReference type="Gene3D" id="3.40.1280.10">
    <property type="match status" value="1"/>
</dbReference>
<dbReference type="GO" id="GO:0006396">
    <property type="term" value="P:RNA processing"/>
    <property type="evidence" value="ECO:0007669"/>
    <property type="project" value="InterPro"/>
</dbReference>
<dbReference type="OrthoDB" id="9794400at2"/>
<evidence type="ECO:0000256" key="2">
    <source>
        <dbReference type="ARBA" id="ARBA00022603"/>
    </source>
</evidence>
<keyword evidence="2 5" id="KW-0489">Methyltransferase</keyword>
<gene>
    <name evidence="5" type="ORF">EBM89_12360</name>
</gene>
<dbReference type="InterPro" id="IPR029026">
    <property type="entry name" value="tRNA_m1G_MTases_N"/>
</dbReference>
<evidence type="ECO:0000313" key="6">
    <source>
        <dbReference type="Proteomes" id="UP000269289"/>
    </source>
</evidence>
<dbReference type="AlphaFoldDB" id="A0A3M2JFA4"/>
<dbReference type="SMART" id="SM00967">
    <property type="entry name" value="SpoU_sub_bind"/>
    <property type="match status" value="1"/>
</dbReference>